<protein>
    <submittedName>
        <fullName evidence="2">Uncharacterized protein</fullName>
    </submittedName>
</protein>
<feature type="compositionally biased region" description="Polar residues" evidence="1">
    <location>
        <begin position="196"/>
        <end position="209"/>
    </location>
</feature>
<feature type="region of interest" description="Disordered" evidence="1">
    <location>
        <begin position="184"/>
        <end position="209"/>
    </location>
</feature>
<organism evidence="2">
    <name type="scientific">viral metagenome</name>
    <dbReference type="NCBI Taxonomy" id="1070528"/>
    <lineage>
        <taxon>unclassified sequences</taxon>
        <taxon>metagenomes</taxon>
        <taxon>organismal metagenomes</taxon>
    </lineage>
</organism>
<name>A0A6C0E9N0_9ZZZZ</name>
<proteinExistence type="predicted"/>
<dbReference type="AlphaFoldDB" id="A0A6C0E9N0"/>
<accession>A0A6C0E9N0</accession>
<reference evidence="2" key="1">
    <citation type="journal article" date="2020" name="Nature">
        <title>Giant virus diversity and host interactions through global metagenomics.</title>
        <authorList>
            <person name="Schulz F."/>
            <person name="Roux S."/>
            <person name="Paez-Espino D."/>
            <person name="Jungbluth S."/>
            <person name="Walsh D.A."/>
            <person name="Denef V.J."/>
            <person name="McMahon K.D."/>
            <person name="Konstantinidis K.T."/>
            <person name="Eloe-Fadrosh E.A."/>
            <person name="Kyrpides N.C."/>
            <person name="Woyke T."/>
        </authorList>
    </citation>
    <scope>NUCLEOTIDE SEQUENCE</scope>
    <source>
        <strain evidence="2">GVMAG-M-3300023179-150</strain>
    </source>
</reference>
<sequence>MKPFYFLFGLLITMSIIYVVCQEMTENFESSDSDNNKIKTSTISFEIAKQLQIDSSRIRDLQEIGNPGNLAEYQIKLKIFPRNIVNQSDPLITDIFKTLQKKQVDKTPFKITNADNNEVFLSEIKVDMKDINNSQKETEKSSQFINPALDAQIQYLSDTQSGIPYDQQLDRVPKWHKGEIIIPPETIPTPRPTHPLTDQATVPTMSFID</sequence>
<dbReference type="EMBL" id="MN739752">
    <property type="protein sequence ID" value="QHT24959.1"/>
    <property type="molecule type" value="Genomic_DNA"/>
</dbReference>
<evidence type="ECO:0000313" key="2">
    <source>
        <dbReference type="EMBL" id="QHT24959.1"/>
    </source>
</evidence>
<evidence type="ECO:0000256" key="1">
    <source>
        <dbReference type="SAM" id="MobiDB-lite"/>
    </source>
</evidence>